<organism evidence="1 2">
    <name type="scientific">Auriscalpium vulgare</name>
    <dbReference type="NCBI Taxonomy" id="40419"/>
    <lineage>
        <taxon>Eukaryota</taxon>
        <taxon>Fungi</taxon>
        <taxon>Dikarya</taxon>
        <taxon>Basidiomycota</taxon>
        <taxon>Agaricomycotina</taxon>
        <taxon>Agaricomycetes</taxon>
        <taxon>Russulales</taxon>
        <taxon>Auriscalpiaceae</taxon>
        <taxon>Auriscalpium</taxon>
    </lineage>
</organism>
<proteinExistence type="predicted"/>
<dbReference type="Proteomes" id="UP000814033">
    <property type="component" value="Unassembled WGS sequence"/>
</dbReference>
<reference evidence="1" key="2">
    <citation type="journal article" date="2022" name="New Phytol.">
        <title>Evolutionary transition to the ectomycorrhizal habit in the genomes of a hyperdiverse lineage of mushroom-forming fungi.</title>
        <authorList>
            <person name="Looney B."/>
            <person name="Miyauchi S."/>
            <person name="Morin E."/>
            <person name="Drula E."/>
            <person name="Courty P.E."/>
            <person name="Kohler A."/>
            <person name="Kuo A."/>
            <person name="LaButti K."/>
            <person name="Pangilinan J."/>
            <person name="Lipzen A."/>
            <person name="Riley R."/>
            <person name="Andreopoulos W."/>
            <person name="He G."/>
            <person name="Johnson J."/>
            <person name="Nolan M."/>
            <person name="Tritt A."/>
            <person name="Barry K.W."/>
            <person name="Grigoriev I.V."/>
            <person name="Nagy L.G."/>
            <person name="Hibbett D."/>
            <person name="Henrissat B."/>
            <person name="Matheny P.B."/>
            <person name="Labbe J."/>
            <person name="Martin F.M."/>
        </authorList>
    </citation>
    <scope>NUCLEOTIDE SEQUENCE</scope>
    <source>
        <strain evidence="1">FP105234-sp</strain>
    </source>
</reference>
<dbReference type="EMBL" id="MU275913">
    <property type="protein sequence ID" value="KAI0046976.1"/>
    <property type="molecule type" value="Genomic_DNA"/>
</dbReference>
<accession>A0ACB8RS37</accession>
<comment type="caution">
    <text evidence="1">The sequence shown here is derived from an EMBL/GenBank/DDBJ whole genome shotgun (WGS) entry which is preliminary data.</text>
</comment>
<keyword evidence="2" id="KW-1185">Reference proteome</keyword>
<protein>
    <submittedName>
        <fullName evidence="1">Uncharacterized protein</fullName>
    </submittedName>
</protein>
<reference evidence="1" key="1">
    <citation type="submission" date="2021-02" db="EMBL/GenBank/DDBJ databases">
        <authorList>
            <consortium name="DOE Joint Genome Institute"/>
            <person name="Ahrendt S."/>
            <person name="Looney B.P."/>
            <person name="Miyauchi S."/>
            <person name="Morin E."/>
            <person name="Drula E."/>
            <person name="Courty P.E."/>
            <person name="Chicoki N."/>
            <person name="Fauchery L."/>
            <person name="Kohler A."/>
            <person name="Kuo A."/>
            <person name="Labutti K."/>
            <person name="Pangilinan J."/>
            <person name="Lipzen A."/>
            <person name="Riley R."/>
            <person name="Andreopoulos W."/>
            <person name="He G."/>
            <person name="Johnson J."/>
            <person name="Barry K.W."/>
            <person name="Grigoriev I.V."/>
            <person name="Nagy L."/>
            <person name="Hibbett D."/>
            <person name="Henrissat B."/>
            <person name="Matheny P.B."/>
            <person name="Labbe J."/>
            <person name="Martin F."/>
        </authorList>
    </citation>
    <scope>NUCLEOTIDE SEQUENCE</scope>
    <source>
        <strain evidence="1">FP105234-sp</strain>
    </source>
</reference>
<evidence type="ECO:0000313" key="2">
    <source>
        <dbReference type="Proteomes" id="UP000814033"/>
    </source>
</evidence>
<name>A0ACB8RS37_9AGAM</name>
<sequence length="482" mass="52909">MPLNYSKWDQLELSDDSDIEGHPNVDKKSLIRWKQRDIHEKRDARNHRIDEVDAEIACNLVLLERLRAFAPQVAESGPSRFSAEVERLHTSPSPDAPPTNAPNPVSYDTMILQLLEAIAKEAKERASGDQAKLGGLLEERLQFHIKKLGDVTEAKRKELSEMLEEKAKHITMDDLHDGFESKYAPPKPEPAPVAPKTKGKAPAKTTEIEVINASSPSSAAPSASTSSAPASEDPDDELPEMTPSLEAFSRLPLWDFEASWEFIQNHREVVVAGATDALLVAAFTAQQDGKAKYSKQCVHQSLLLQYGEKLGKDGVRLFFKRMIQGGQAAHAVFRKDVEDTYAHIARRVEATKQEIADVGDQEQIQLVAENSDTTISFNVPDGPPPENITLEGPGTEDLDIDEVRKALQMRWDLFQSLPDALQAALKTGELVEVNKVLGAMAVPEAEDAVGKLDMGGILAFAEQGIRDVTGRGDGEEDGDEAD</sequence>
<evidence type="ECO:0000313" key="1">
    <source>
        <dbReference type="EMBL" id="KAI0046976.1"/>
    </source>
</evidence>
<gene>
    <name evidence="1" type="ORF">FA95DRAFT_1493157</name>
</gene>